<reference evidence="2 3" key="1">
    <citation type="submission" date="2021-02" db="EMBL/GenBank/DDBJ databases">
        <authorList>
            <person name="Han P."/>
        </authorList>
    </citation>
    <scope>NUCLEOTIDE SEQUENCE [LARGE SCALE GENOMIC DNA]</scope>
    <source>
        <strain evidence="2">Candidatus Nitrospira sp. ZN2</strain>
    </source>
</reference>
<evidence type="ECO:0000313" key="2">
    <source>
        <dbReference type="EMBL" id="CAE6732614.1"/>
    </source>
</evidence>
<feature type="compositionally biased region" description="Basic and acidic residues" evidence="1">
    <location>
        <begin position="113"/>
        <end position="123"/>
    </location>
</feature>
<accession>A0ABM8R4U6</accession>
<keyword evidence="3" id="KW-1185">Reference proteome</keyword>
<evidence type="ECO:0000256" key="1">
    <source>
        <dbReference type="SAM" id="MobiDB-lite"/>
    </source>
</evidence>
<organism evidence="2 3">
    <name type="scientific">Nitrospira defluvii</name>
    <dbReference type="NCBI Taxonomy" id="330214"/>
    <lineage>
        <taxon>Bacteria</taxon>
        <taxon>Pseudomonadati</taxon>
        <taxon>Nitrospirota</taxon>
        <taxon>Nitrospiria</taxon>
        <taxon>Nitrospirales</taxon>
        <taxon>Nitrospiraceae</taxon>
        <taxon>Nitrospira</taxon>
    </lineage>
</organism>
<comment type="caution">
    <text evidence="2">The sequence shown here is derived from an EMBL/GenBank/DDBJ whole genome shotgun (WGS) entry which is preliminary data.</text>
</comment>
<name>A0ABM8R4U6_9BACT</name>
<protein>
    <recommendedName>
        <fullName evidence="4">Secreted protein</fullName>
    </recommendedName>
</protein>
<dbReference type="Proteomes" id="UP000675880">
    <property type="component" value="Unassembled WGS sequence"/>
</dbReference>
<sequence>MSPADLYIALWLLSHSAASVPYSRFICSNSSTPPLCTAQISSASLPFFGSLYDGDYPLPPAQGFPGWFFSYQDRKTHGTAPPASCTDSSKPTLDGGTPSMFTFSPDPSPAQADRFEACHDKAS</sequence>
<proteinExistence type="predicted"/>
<evidence type="ECO:0008006" key="4">
    <source>
        <dbReference type="Google" id="ProtNLM"/>
    </source>
</evidence>
<gene>
    <name evidence="2" type="ORF">NSPZN2_100434</name>
</gene>
<evidence type="ECO:0000313" key="3">
    <source>
        <dbReference type="Proteomes" id="UP000675880"/>
    </source>
</evidence>
<dbReference type="EMBL" id="CAJNBJ010000002">
    <property type="protein sequence ID" value="CAE6732614.1"/>
    <property type="molecule type" value="Genomic_DNA"/>
</dbReference>
<feature type="region of interest" description="Disordered" evidence="1">
    <location>
        <begin position="75"/>
        <end position="123"/>
    </location>
</feature>